<organism evidence="3">
    <name type="scientific">Salpingoeca rosetta (strain ATCC 50818 / BSB-021)</name>
    <dbReference type="NCBI Taxonomy" id="946362"/>
    <lineage>
        <taxon>Eukaryota</taxon>
        <taxon>Choanoflagellata</taxon>
        <taxon>Craspedida</taxon>
        <taxon>Salpingoecidae</taxon>
        <taxon>Salpingoeca</taxon>
    </lineage>
</organism>
<reference evidence="2" key="1">
    <citation type="submission" date="2009-08" db="EMBL/GenBank/DDBJ databases">
        <title>Annotation of Salpingoeca rosetta.</title>
        <authorList>
            <consortium name="The Broad Institute Genome Sequencing Platform"/>
            <person name="Russ C."/>
            <person name="Cuomo C."/>
            <person name="Burger G."/>
            <person name="Gray M.W."/>
            <person name="Holland P.W.H."/>
            <person name="King N."/>
            <person name="Lang F.B.F."/>
            <person name="Roger A.J."/>
            <person name="Ruiz-Trillo I."/>
            <person name="Young S.K."/>
            <person name="Zeng Q."/>
            <person name="Gargeya S."/>
            <person name="Alvarado L."/>
            <person name="Berlin A."/>
            <person name="Chapman S.B."/>
            <person name="Chen Z."/>
            <person name="Freedman E."/>
            <person name="Gellesch M."/>
            <person name="Goldberg J."/>
            <person name="Griggs A."/>
            <person name="Gujja S."/>
            <person name="Heilman E."/>
            <person name="Heiman D."/>
            <person name="Howarth C."/>
            <person name="Mehta T."/>
            <person name="Neiman D."/>
            <person name="Pearson M."/>
            <person name="Roberts A."/>
            <person name="Saif S."/>
            <person name="Shea T."/>
            <person name="Shenoy N."/>
            <person name="Sisk P."/>
            <person name="Stolte C."/>
            <person name="Sykes S."/>
            <person name="White J."/>
            <person name="Yandava C."/>
            <person name="Haas B."/>
            <person name="Nusbaum C."/>
            <person name="Birren B."/>
        </authorList>
    </citation>
    <scope>NUCLEOTIDE SEQUENCE [LARGE SCALE GENOMIC DNA]</scope>
    <source>
        <strain evidence="2">ATCC 50818</strain>
    </source>
</reference>
<dbReference type="EMBL" id="GL832956">
    <property type="protein sequence ID" value="EGD76140.1"/>
    <property type="molecule type" value="Genomic_DNA"/>
</dbReference>
<feature type="signal peptide" evidence="1">
    <location>
        <begin position="1"/>
        <end position="35"/>
    </location>
</feature>
<feature type="chain" id="PRO_5003288210" description="Peptidase M43 pregnancy-associated plasma-A domain-containing protein" evidence="1">
    <location>
        <begin position="36"/>
        <end position="368"/>
    </location>
</feature>
<dbReference type="InterPro" id="IPR024079">
    <property type="entry name" value="MetalloPept_cat_dom_sf"/>
</dbReference>
<accession>F2TXN1</accession>
<dbReference type="GeneID" id="16078910"/>
<dbReference type="SUPFAM" id="SSF55486">
    <property type="entry name" value="Metalloproteases ('zincins'), catalytic domain"/>
    <property type="match status" value="1"/>
</dbReference>
<proteinExistence type="predicted"/>
<evidence type="ECO:0000313" key="3">
    <source>
        <dbReference type="Proteomes" id="UP000007799"/>
    </source>
</evidence>
<dbReference type="AlphaFoldDB" id="F2TXN1"/>
<evidence type="ECO:0000313" key="2">
    <source>
        <dbReference type="EMBL" id="EGD76140.1"/>
    </source>
</evidence>
<dbReference type="InParanoid" id="F2TXN1"/>
<dbReference type="GO" id="GO:0008237">
    <property type="term" value="F:metallopeptidase activity"/>
    <property type="evidence" value="ECO:0007669"/>
    <property type="project" value="InterPro"/>
</dbReference>
<dbReference type="Proteomes" id="UP000007799">
    <property type="component" value="Unassembled WGS sequence"/>
</dbReference>
<dbReference type="Gene3D" id="3.40.390.10">
    <property type="entry name" value="Collagenase (Catalytic Domain)"/>
    <property type="match status" value="1"/>
</dbReference>
<dbReference type="OrthoDB" id="536211at2759"/>
<keyword evidence="1" id="KW-0732">Signal</keyword>
<keyword evidence="3" id="KW-1185">Reference proteome</keyword>
<protein>
    <recommendedName>
        <fullName evidence="4">Peptidase M43 pregnancy-associated plasma-A domain-containing protein</fullName>
    </recommendedName>
</protein>
<gene>
    <name evidence="2" type="ORF">PTSG_00848</name>
</gene>
<name>F2TXN1_SALR5</name>
<dbReference type="KEGG" id="sre:PTSG_00848"/>
<sequence length="368" mass="39307">MDAGGVLMRMTTVLALMAALMMMAIVTTTTMMTEAAPTCGFEQLAERGGRTRRDIVSGLTPTVDSRFAFPSDDSSADVAPSKCTVKDDVASIFGIGYSECYSPEVTAHYSNLESWPDTTLKVKFKTITNDTGTGFVTQDDFEHALGLLNSSYANAGISFTGDADFVASQTIFDSMVNTAGYTSSNLFGVLDPLSQVLGIDQDLETRDVHSYIVVLKLDMSEIVGVCVPETGMLSARAQVLKDASGVPDWWGNICFLDYRWFSVRGINALADARSNGLYTIHEMGHSLGLLHTFQAAAYKFANGACVAPDYVGSSCFAEDDSFENGDYIADTAVMVSSTVASPGGSIFDNATCMAGPRYPGHCNGNPFA</sequence>
<evidence type="ECO:0008006" key="4">
    <source>
        <dbReference type="Google" id="ProtNLM"/>
    </source>
</evidence>
<evidence type="ECO:0000256" key="1">
    <source>
        <dbReference type="SAM" id="SignalP"/>
    </source>
</evidence>
<dbReference type="RefSeq" id="XP_004998315.1">
    <property type="nucleotide sequence ID" value="XM_004998258.1"/>
</dbReference>